<reference evidence="1" key="1">
    <citation type="submission" date="2020-05" db="EMBL/GenBank/DDBJ databases">
        <title>Mycena genomes resolve the evolution of fungal bioluminescence.</title>
        <authorList>
            <person name="Tsai I.J."/>
        </authorList>
    </citation>
    <scope>NUCLEOTIDE SEQUENCE</scope>
    <source>
        <strain evidence="1">CCC161011</strain>
    </source>
</reference>
<protein>
    <recommendedName>
        <fullName evidence="3">F-box domain-containing protein</fullName>
    </recommendedName>
</protein>
<gene>
    <name evidence="1" type="ORF">MVEN_02020200</name>
</gene>
<keyword evidence="2" id="KW-1185">Reference proteome</keyword>
<organism evidence="1 2">
    <name type="scientific">Mycena venus</name>
    <dbReference type="NCBI Taxonomy" id="2733690"/>
    <lineage>
        <taxon>Eukaryota</taxon>
        <taxon>Fungi</taxon>
        <taxon>Dikarya</taxon>
        <taxon>Basidiomycota</taxon>
        <taxon>Agaricomycotina</taxon>
        <taxon>Agaricomycetes</taxon>
        <taxon>Agaricomycetidae</taxon>
        <taxon>Agaricales</taxon>
        <taxon>Marasmiineae</taxon>
        <taxon>Mycenaceae</taxon>
        <taxon>Mycena</taxon>
    </lineage>
</organism>
<proteinExistence type="predicted"/>
<dbReference type="SUPFAM" id="SSF52047">
    <property type="entry name" value="RNI-like"/>
    <property type="match status" value="1"/>
</dbReference>
<evidence type="ECO:0008006" key="3">
    <source>
        <dbReference type="Google" id="ProtNLM"/>
    </source>
</evidence>
<dbReference type="EMBL" id="JACAZI010000021">
    <property type="protein sequence ID" value="KAF7337966.1"/>
    <property type="molecule type" value="Genomic_DNA"/>
</dbReference>
<accession>A0A8H6XCF9</accession>
<name>A0A8H6XCF9_9AGAR</name>
<evidence type="ECO:0000313" key="1">
    <source>
        <dbReference type="EMBL" id="KAF7337966.1"/>
    </source>
</evidence>
<dbReference type="AlphaFoldDB" id="A0A8H6XCF9"/>
<comment type="caution">
    <text evidence="1">The sequence shown here is derived from an EMBL/GenBank/DDBJ whole genome shotgun (WGS) entry which is preliminary data.</text>
</comment>
<dbReference type="OrthoDB" id="3249706at2759"/>
<evidence type="ECO:0000313" key="2">
    <source>
        <dbReference type="Proteomes" id="UP000620124"/>
    </source>
</evidence>
<sequence length="481" mass="53856">MPYFSFGPLSNRPPEYRNQYTLVQNTDGCIRFADANRLTPVLPPELLSEIFVHCLPVDNKFRLPLKPNPTDAPLLLCAVCRLWRNTCLRTPRLWSSLFLEANSAYSASGQDYVEFCRRWISRAGSTPVSIYLEAFVACDTIHSLLTLIGGLSQQWQNIDLVLGDDLPKSLSLPADGQFPFLEALSISPPLSELPISFCGAPKLRDVFIFQYTPQIQLPWHQLKAFRTFDITNFTFLEILCQTPNLVKGMFVITDYGLPPLPGTVVLVQALQDLKLGRTRWDHAADPLRMAILDCLTAPALKSLVLSFTDGMGVIQDPSPFLSFVTRSSFQLHTLALSLMPVTTNTLIQCLKATPSVVELKLEPRHFSVNINTMLSQFTGHPDFLPKLESLFILLPKLGVAGVTTDGAAPTTGSIVVQMLRWRSSGVGSARLKSFELIHAYPADVFQSYITAHPDFRRLWMKGMTLCIEERSESWHEDSFMS</sequence>
<dbReference type="Proteomes" id="UP000620124">
    <property type="component" value="Unassembled WGS sequence"/>
</dbReference>